<evidence type="ECO:0000256" key="3">
    <source>
        <dbReference type="ARBA" id="ARBA00022448"/>
    </source>
</evidence>
<dbReference type="NCBIfam" id="TIGR00820">
    <property type="entry name" value="zip"/>
    <property type="match status" value="1"/>
</dbReference>
<evidence type="ECO:0000256" key="2">
    <source>
        <dbReference type="ARBA" id="ARBA00006939"/>
    </source>
</evidence>
<feature type="transmembrane region" description="Helical" evidence="8">
    <location>
        <begin position="275"/>
        <end position="296"/>
    </location>
</feature>
<dbReference type="GO" id="GO:0005886">
    <property type="term" value="C:plasma membrane"/>
    <property type="evidence" value="ECO:0007669"/>
    <property type="project" value="TreeGrafter"/>
</dbReference>
<evidence type="ECO:0000313" key="11">
    <source>
        <dbReference type="EMBL" id="KAJ1926138.1"/>
    </source>
</evidence>
<keyword evidence="10" id="KW-0732">Signal</keyword>
<dbReference type="GO" id="GO:0005385">
    <property type="term" value="F:zinc ion transmembrane transporter activity"/>
    <property type="evidence" value="ECO:0007669"/>
    <property type="project" value="InterPro"/>
</dbReference>
<feature type="transmembrane region" description="Helical" evidence="8">
    <location>
        <begin position="340"/>
        <end position="360"/>
    </location>
</feature>
<evidence type="ECO:0000256" key="9">
    <source>
        <dbReference type="SAM" id="MobiDB-lite"/>
    </source>
</evidence>
<comment type="caution">
    <text evidence="11">The sequence shown here is derived from an EMBL/GenBank/DDBJ whole genome shotgun (WGS) entry which is preliminary data.</text>
</comment>
<dbReference type="PANTHER" id="PTHR11040">
    <property type="entry name" value="ZINC/IRON TRANSPORTER"/>
    <property type="match status" value="1"/>
</dbReference>
<keyword evidence="6 8" id="KW-0406">Ion transport</keyword>
<dbReference type="EMBL" id="JANBPT010000187">
    <property type="protein sequence ID" value="KAJ1926138.1"/>
    <property type="molecule type" value="Genomic_DNA"/>
</dbReference>
<evidence type="ECO:0000256" key="7">
    <source>
        <dbReference type="ARBA" id="ARBA00023136"/>
    </source>
</evidence>
<evidence type="ECO:0000313" key="12">
    <source>
        <dbReference type="Proteomes" id="UP001150569"/>
    </source>
</evidence>
<organism evidence="11 12">
    <name type="scientific">Tieghemiomyces parasiticus</name>
    <dbReference type="NCBI Taxonomy" id="78921"/>
    <lineage>
        <taxon>Eukaryota</taxon>
        <taxon>Fungi</taxon>
        <taxon>Fungi incertae sedis</taxon>
        <taxon>Zoopagomycota</taxon>
        <taxon>Kickxellomycotina</taxon>
        <taxon>Dimargaritomycetes</taxon>
        <taxon>Dimargaritales</taxon>
        <taxon>Dimargaritaceae</taxon>
        <taxon>Tieghemiomyces</taxon>
    </lineage>
</organism>
<dbReference type="AlphaFoldDB" id="A0A9W8AGV2"/>
<proteinExistence type="inferred from homology"/>
<feature type="transmembrane region" description="Helical" evidence="8">
    <location>
        <begin position="381"/>
        <end position="400"/>
    </location>
</feature>
<feature type="transmembrane region" description="Helical" evidence="8">
    <location>
        <begin position="145"/>
        <end position="163"/>
    </location>
</feature>
<keyword evidence="3 8" id="KW-0813">Transport</keyword>
<sequence>MSCCRRLTASRHPLVVLALLTGSLLATTAARTPPTGASRHIGPRHGTAAASDEHDTSCDGRADLHDYDLALHIVALFVIFVGSSLGALMPILANRYQRLSVSPVVIECGKFFGAGVILATALIHMLPGAMLNLTDPCVPTNLTQYSAFAGLFTMLAILVFHLLEHLLTGHLMRGQTHAHHPHNGYAPTTTEADPHVVVPLDGDSNSSGDNAPVKSEHHTHGMELHSQHTHVHGGAFLANSPEARRSGTYILEVGIAMHSVLIGLALGTSSGSEFVSLWVALILHQFFEGFALGSRLAELTFARITTPLLSALAFAVSTPIGIAIGMGIRTTYQPDSPTNLVVQGVLDSLSAGILLYAALVNLIAQEFSQASFFQQPNRLKALYFLSMYLGAAAMAVIGIWA</sequence>
<gene>
    <name evidence="11" type="ORF">IWQ60_004073</name>
</gene>
<reference evidence="11" key="1">
    <citation type="submission" date="2022-07" db="EMBL/GenBank/DDBJ databases">
        <title>Phylogenomic reconstructions and comparative analyses of Kickxellomycotina fungi.</title>
        <authorList>
            <person name="Reynolds N.K."/>
            <person name="Stajich J.E."/>
            <person name="Barry K."/>
            <person name="Grigoriev I.V."/>
            <person name="Crous P."/>
            <person name="Smith M.E."/>
        </authorList>
    </citation>
    <scope>NUCLEOTIDE SEQUENCE</scope>
    <source>
        <strain evidence="11">RSA 861</strain>
    </source>
</reference>
<feature type="transmembrane region" description="Helical" evidence="8">
    <location>
        <begin position="249"/>
        <end position="269"/>
    </location>
</feature>
<comment type="similarity">
    <text evidence="2 8">Belongs to the ZIP transporter (TC 2.A.5) family.</text>
</comment>
<dbReference type="Pfam" id="PF02535">
    <property type="entry name" value="Zip"/>
    <property type="match status" value="1"/>
</dbReference>
<evidence type="ECO:0000256" key="8">
    <source>
        <dbReference type="RuleBase" id="RU362088"/>
    </source>
</evidence>
<evidence type="ECO:0000256" key="10">
    <source>
        <dbReference type="SAM" id="SignalP"/>
    </source>
</evidence>
<evidence type="ECO:0000256" key="4">
    <source>
        <dbReference type="ARBA" id="ARBA00022692"/>
    </source>
</evidence>
<dbReference type="PANTHER" id="PTHR11040:SF44">
    <property type="entry name" value="PROTEIN ZNTC-RELATED"/>
    <property type="match status" value="1"/>
</dbReference>
<dbReference type="InterPro" id="IPR004698">
    <property type="entry name" value="Zn/Fe_permease_fun/pln"/>
</dbReference>
<evidence type="ECO:0000256" key="1">
    <source>
        <dbReference type="ARBA" id="ARBA00004141"/>
    </source>
</evidence>
<dbReference type="OrthoDB" id="448280at2759"/>
<feature type="transmembrane region" description="Helical" evidence="8">
    <location>
        <begin position="308"/>
        <end position="328"/>
    </location>
</feature>
<feature type="chain" id="PRO_5040832100" evidence="10">
    <location>
        <begin position="31"/>
        <end position="401"/>
    </location>
</feature>
<protein>
    <submittedName>
        <fullName evidence="11">Uncharacterized protein</fullName>
    </submittedName>
</protein>
<evidence type="ECO:0000256" key="5">
    <source>
        <dbReference type="ARBA" id="ARBA00022989"/>
    </source>
</evidence>
<dbReference type="InterPro" id="IPR003689">
    <property type="entry name" value="ZIP"/>
</dbReference>
<keyword evidence="5 8" id="KW-1133">Transmembrane helix</keyword>
<feature type="region of interest" description="Disordered" evidence="9">
    <location>
        <begin position="31"/>
        <end position="54"/>
    </location>
</feature>
<keyword evidence="12" id="KW-1185">Reference proteome</keyword>
<name>A0A9W8AGV2_9FUNG</name>
<comment type="subcellular location">
    <subcellularLocation>
        <location evidence="1 8">Membrane</location>
        <topology evidence="1 8">Multi-pass membrane protein</topology>
    </subcellularLocation>
</comment>
<keyword evidence="7 8" id="KW-0472">Membrane</keyword>
<feature type="transmembrane region" description="Helical" evidence="8">
    <location>
        <begin position="104"/>
        <end position="125"/>
    </location>
</feature>
<feature type="signal peptide" evidence="10">
    <location>
        <begin position="1"/>
        <end position="30"/>
    </location>
</feature>
<accession>A0A9W8AGV2</accession>
<feature type="transmembrane region" description="Helical" evidence="8">
    <location>
        <begin position="69"/>
        <end position="92"/>
    </location>
</feature>
<dbReference type="Proteomes" id="UP001150569">
    <property type="component" value="Unassembled WGS sequence"/>
</dbReference>
<evidence type="ECO:0000256" key="6">
    <source>
        <dbReference type="ARBA" id="ARBA00023065"/>
    </source>
</evidence>
<keyword evidence="4 8" id="KW-0812">Transmembrane</keyword>